<keyword evidence="8" id="KW-0966">Cell projection</keyword>
<dbReference type="PRINTS" id="PR00207">
    <property type="entry name" value="FLAGELLIN"/>
</dbReference>
<comment type="function">
    <text evidence="4">Flagellin is the subunit protein which polymerizes to form the filaments of bacterial flagella.</text>
</comment>
<dbReference type="OrthoDB" id="9796789at2"/>
<dbReference type="Gene3D" id="6.10.10.10">
    <property type="entry name" value="Flagellar export chaperone, C-terminal domain"/>
    <property type="match status" value="1"/>
</dbReference>
<organism evidence="8 9">
    <name type="scientific">Sinimarinibacterium flocculans</name>
    <dbReference type="NCBI Taxonomy" id="985250"/>
    <lineage>
        <taxon>Bacteria</taxon>
        <taxon>Pseudomonadati</taxon>
        <taxon>Pseudomonadota</taxon>
        <taxon>Gammaproteobacteria</taxon>
        <taxon>Nevskiales</taxon>
        <taxon>Nevskiaceae</taxon>
        <taxon>Sinimarinibacterium</taxon>
    </lineage>
</organism>
<dbReference type="InterPro" id="IPR042187">
    <property type="entry name" value="Flagellin_C_sub2"/>
</dbReference>
<keyword evidence="2 4" id="KW-0964">Secreted</keyword>
<evidence type="ECO:0000256" key="3">
    <source>
        <dbReference type="ARBA" id="ARBA00023143"/>
    </source>
</evidence>
<gene>
    <name evidence="8" type="ORF">C8D93_101538</name>
</gene>
<dbReference type="RefSeq" id="WP_110263600.1">
    <property type="nucleotide sequence ID" value="NZ_CAKZQT010000007.1"/>
</dbReference>
<feature type="coiled-coil region" evidence="5">
    <location>
        <begin position="74"/>
        <end position="128"/>
    </location>
</feature>
<dbReference type="Proteomes" id="UP000248330">
    <property type="component" value="Unassembled WGS sequence"/>
</dbReference>
<comment type="caution">
    <text evidence="8">The sequence shown here is derived from an EMBL/GenBank/DDBJ whole genome shotgun (WGS) entry which is preliminary data.</text>
</comment>
<dbReference type="PANTHER" id="PTHR42792">
    <property type="entry name" value="FLAGELLIN"/>
    <property type="match status" value="1"/>
</dbReference>
<comment type="similarity">
    <text evidence="1 4">Belongs to the bacterial flagellin family.</text>
</comment>
<evidence type="ECO:0000259" key="6">
    <source>
        <dbReference type="Pfam" id="PF00669"/>
    </source>
</evidence>
<dbReference type="GO" id="GO:0005198">
    <property type="term" value="F:structural molecule activity"/>
    <property type="evidence" value="ECO:0007669"/>
    <property type="project" value="UniProtKB-UniRule"/>
</dbReference>
<dbReference type="InterPro" id="IPR010810">
    <property type="entry name" value="Flagellin_hook_IN_motif"/>
</dbReference>
<comment type="subcellular location">
    <subcellularLocation>
        <location evidence="4">Secreted</location>
    </subcellularLocation>
    <subcellularLocation>
        <location evidence="4">Bacterial flagellum</location>
    </subcellularLocation>
</comment>
<evidence type="ECO:0000313" key="9">
    <source>
        <dbReference type="Proteomes" id="UP000248330"/>
    </source>
</evidence>
<evidence type="ECO:0000256" key="5">
    <source>
        <dbReference type="SAM" id="Coils"/>
    </source>
</evidence>
<dbReference type="SUPFAM" id="SSF64518">
    <property type="entry name" value="Phase 1 flagellin"/>
    <property type="match status" value="1"/>
</dbReference>
<evidence type="ECO:0000256" key="2">
    <source>
        <dbReference type="ARBA" id="ARBA00022525"/>
    </source>
</evidence>
<evidence type="ECO:0000259" key="7">
    <source>
        <dbReference type="Pfam" id="PF00700"/>
    </source>
</evidence>
<dbReference type="EMBL" id="QICN01000001">
    <property type="protein sequence ID" value="PXV71487.1"/>
    <property type="molecule type" value="Genomic_DNA"/>
</dbReference>
<dbReference type="AlphaFoldDB" id="A0A318EFB8"/>
<keyword evidence="3 4" id="KW-0975">Bacterial flagellum</keyword>
<protein>
    <recommendedName>
        <fullName evidence="4">Flagellin</fullName>
    </recommendedName>
</protein>
<dbReference type="NCBIfam" id="NF006467">
    <property type="entry name" value="PRK08869.1-2"/>
    <property type="match status" value="1"/>
</dbReference>
<dbReference type="InterPro" id="IPR046358">
    <property type="entry name" value="Flagellin_C"/>
</dbReference>
<feature type="domain" description="Flagellin C-terminal" evidence="7">
    <location>
        <begin position="297"/>
        <end position="382"/>
    </location>
</feature>
<reference evidence="8 9" key="1">
    <citation type="submission" date="2018-04" db="EMBL/GenBank/DDBJ databases">
        <title>Genomic Encyclopedia of Type Strains, Phase IV (KMG-IV): sequencing the most valuable type-strain genomes for metagenomic binning, comparative biology and taxonomic classification.</title>
        <authorList>
            <person name="Goeker M."/>
        </authorList>
    </citation>
    <scope>NUCLEOTIDE SEQUENCE [LARGE SCALE GENOMIC DNA]</scope>
    <source>
        <strain evidence="8 9">DSM 104150</strain>
    </source>
</reference>
<dbReference type="Gene3D" id="3.30.70.2120">
    <property type="match status" value="1"/>
</dbReference>
<dbReference type="InterPro" id="IPR001492">
    <property type="entry name" value="Flagellin"/>
</dbReference>
<dbReference type="Pfam" id="PF07196">
    <property type="entry name" value="Flagellin_IN"/>
    <property type="match status" value="1"/>
</dbReference>
<dbReference type="Pfam" id="PF00700">
    <property type="entry name" value="Flagellin_C"/>
    <property type="match status" value="1"/>
</dbReference>
<dbReference type="GO" id="GO:0009288">
    <property type="term" value="C:bacterial-type flagellum"/>
    <property type="evidence" value="ECO:0007669"/>
    <property type="project" value="UniProtKB-SubCell"/>
</dbReference>
<evidence type="ECO:0000256" key="4">
    <source>
        <dbReference type="RuleBase" id="RU362073"/>
    </source>
</evidence>
<keyword evidence="9" id="KW-1185">Reference proteome</keyword>
<proteinExistence type="inferred from homology"/>
<feature type="domain" description="Flagellin N-terminal" evidence="6">
    <location>
        <begin position="4"/>
        <end position="142"/>
    </location>
</feature>
<sequence>MQVINTNVMSLNAQRNLTTSQSSLATSLQRLSSGLRINSAKDDAAGLAISERFSSQIRGLDQAQRNANDGISLAQTAEGALAQVTNNLQRIRELAVQSANATNSSTDRTALQAEVDQLLSEIDRVANQTEFNGVKLLDGSFTSAVFQVGANAGETISVSSLVDANTAALSSVTSATGQSSVTSGISDLAAATAGDLVINGVDVSTGIGAAGSINQRVGQVVDAINNTSSQHGVSAAFDSVNGRIVLTSDADIAVTGNDDGTVTGFNVAGNDGDATAATTNGLTTLSVASFSGASLAIQQMDSALSQVNSARATLGAIQNRFESVVQSLSTTSENLSAARSRIQDTNFAAETANLTRAQILQQAGTAMLAQANSAPQNVLSLLQG</sequence>
<keyword evidence="5" id="KW-0175">Coiled coil</keyword>
<dbReference type="PANTHER" id="PTHR42792:SF2">
    <property type="entry name" value="FLAGELLIN"/>
    <property type="match status" value="1"/>
</dbReference>
<name>A0A318EFB8_9GAMM</name>
<dbReference type="Pfam" id="PF00669">
    <property type="entry name" value="Flagellin_N"/>
    <property type="match status" value="1"/>
</dbReference>
<keyword evidence="8" id="KW-0282">Flagellum</keyword>
<evidence type="ECO:0000256" key="1">
    <source>
        <dbReference type="ARBA" id="ARBA00005709"/>
    </source>
</evidence>
<evidence type="ECO:0000313" key="8">
    <source>
        <dbReference type="EMBL" id="PXV71487.1"/>
    </source>
</evidence>
<dbReference type="InterPro" id="IPR001029">
    <property type="entry name" value="Flagellin_N"/>
</dbReference>
<keyword evidence="8" id="KW-0969">Cilium</keyword>
<dbReference type="GO" id="GO:0005576">
    <property type="term" value="C:extracellular region"/>
    <property type="evidence" value="ECO:0007669"/>
    <property type="project" value="UniProtKB-SubCell"/>
</dbReference>
<dbReference type="Gene3D" id="1.20.1330.10">
    <property type="entry name" value="f41 fragment of flagellin, N-terminal domain"/>
    <property type="match status" value="1"/>
</dbReference>
<accession>A0A318EFB8</accession>